<dbReference type="InterPro" id="IPR054443">
    <property type="entry name" value="Y3-like_dom"/>
</dbReference>
<comment type="caution">
    <text evidence="3">The sequence shown here is derived from an EMBL/GenBank/DDBJ whole genome shotgun (WGS) entry which is preliminary data.</text>
</comment>
<evidence type="ECO:0000313" key="4">
    <source>
        <dbReference type="Proteomes" id="UP001218218"/>
    </source>
</evidence>
<dbReference type="Proteomes" id="UP001218218">
    <property type="component" value="Unassembled WGS sequence"/>
</dbReference>
<dbReference type="Pfam" id="PF22803">
    <property type="entry name" value="GBD_Y3"/>
    <property type="match status" value="1"/>
</dbReference>
<evidence type="ECO:0000256" key="1">
    <source>
        <dbReference type="SAM" id="SignalP"/>
    </source>
</evidence>
<dbReference type="EMBL" id="JARIHO010000020">
    <property type="protein sequence ID" value="KAJ7346822.1"/>
    <property type="molecule type" value="Genomic_DNA"/>
</dbReference>
<organism evidence="3 4">
    <name type="scientific">Mycena albidolilacea</name>
    <dbReference type="NCBI Taxonomy" id="1033008"/>
    <lineage>
        <taxon>Eukaryota</taxon>
        <taxon>Fungi</taxon>
        <taxon>Dikarya</taxon>
        <taxon>Basidiomycota</taxon>
        <taxon>Agaricomycotina</taxon>
        <taxon>Agaricomycetes</taxon>
        <taxon>Agaricomycetidae</taxon>
        <taxon>Agaricales</taxon>
        <taxon>Marasmiineae</taxon>
        <taxon>Mycenaceae</taxon>
        <taxon>Mycena</taxon>
    </lineage>
</organism>
<dbReference type="AlphaFoldDB" id="A0AAD7A0Z0"/>
<name>A0AAD7A0Z0_9AGAR</name>
<dbReference type="PROSITE" id="PS51257">
    <property type="entry name" value="PROKAR_LIPOPROTEIN"/>
    <property type="match status" value="1"/>
</dbReference>
<evidence type="ECO:0000313" key="3">
    <source>
        <dbReference type="EMBL" id="KAJ7346822.1"/>
    </source>
</evidence>
<sequence>MNPSFKAIIVMALAATLAPSVAAVGCFSGGQAGDCSAAIGPICNMVNGVSFANGQTVSTCVDTNGIRCNMAVVNTGGGGAQIGQQECIDDMTATNNGCNGHGGIRADGVFQLTLDPNTGAC</sequence>
<gene>
    <name evidence="3" type="ORF">DFH08DRAFT_1080778</name>
</gene>
<keyword evidence="1" id="KW-0732">Signal</keyword>
<protein>
    <recommendedName>
        <fullName evidence="2">Glycan binding protein Y3-like domain-containing protein</fullName>
    </recommendedName>
</protein>
<reference evidence="3" key="1">
    <citation type="submission" date="2023-03" db="EMBL/GenBank/DDBJ databases">
        <title>Massive genome expansion in bonnet fungi (Mycena s.s.) driven by repeated elements and novel gene families across ecological guilds.</title>
        <authorList>
            <consortium name="Lawrence Berkeley National Laboratory"/>
            <person name="Harder C.B."/>
            <person name="Miyauchi S."/>
            <person name="Viragh M."/>
            <person name="Kuo A."/>
            <person name="Thoen E."/>
            <person name="Andreopoulos B."/>
            <person name="Lu D."/>
            <person name="Skrede I."/>
            <person name="Drula E."/>
            <person name="Henrissat B."/>
            <person name="Morin E."/>
            <person name="Kohler A."/>
            <person name="Barry K."/>
            <person name="LaButti K."/>
            <person name="Morin E."/>
            <person name="Salamov A."/>
            <person name="Lipzen A."/>
            <person name="Mereny Z."/>
            <person name="Hegedus B."/>
            <person name="Baldrian P."/>
            <person name="Stursova M."/>
            <person name="Weitz H."/>
            <person name="Taylor A."/>
            <person name="Grigoriev I.V."/>
            <person name="Nagy L.G."/>
            <person name="Martin F."/>
            <person name="Kauserud H."/>
        </authorList>
    </citation>
    <scope>NUCLEOTIDE SEQUENCE</scope>
    <source>
        <strain evidence="3">CBHHK002</strain>
    </source>
</reference>
<keyword evidence="4" id="KW-1185">Reference proteome</keyword>
<feature type="signal peptide" evidence="1">
    <location>
        <begin position="1"/>
        <end position="23"/>
    </location>
</feature>
<feature type="chain" id="PRO_5042152478" description="Glycan binding protein Y3-like domain-containing protein" evidence="1">
    <location>
        <begin position="24"/>
        <end position="121"/>
    </location>
</feature>
<feature type="domain" description="Glycan binding protein Y3-like" evidence="2">
    <location>
        <begin position="34"/>
        <end position="121"/>
    </location>
</feature>
<proteinExistence type="predicted"/>
<evidence type="ECO:0000259" key="2">
    <source>
        <dbReference type="Pfam" id="PF22803"/>
    </source>
</evidence>
<accession>A0AAD7A0Z0</accession>